<name>A0ABT8Q0V1_9ENTR</name>
<evidence type="ECO:0000313" key="1">
    <source>
        <dbReference type="EMBL" id="MDN8602305.1"/>
    </source>
</evidence>
<sequence length="201" mass="22622">RSERYQFAASDDNAREPDCPWRFAGQWADEESGLYYNRFRYYDSETAQYVSPDPINLRGGIRPYGYVYNPLSWIDPLGLDRTPIIFLPDGGDVLHPGTISPKNPEGIFNIRATGSHAGDKEALLKATGLDVNSARGWVAHHIDYDPVTNEMRMQLVNPDYHGGYGHVGGVRDFEQYTGTTYNEDSAIRRATDINELLDSCP</sequence>
<dbReference type="EMBL" id="JAUJYW010000025">
    <property type="protein sequence ID" value="MDN8602305.1"/>
    <property type="molecule type" value="Genomic_DNA"/>
</dbReference>
<dbReference type="InterPro" id="IPR022385">
    <property type="entry name" value="Rhs_assc_core"/>
</dbReference>
<dbReference type="RefSeq" id="WP_301703359.1">
    <property type="nucleotide sequence ID" value="NZ_JAUJYW010000025.1"/>
</dbReference>
<proteinExistence type="predicted"/>
<dbReference type="NCBIfam" id="TIGR03696">
    <property type="entry name" value="Rhs_assc_core"/>
    <property type="match status" value="1"/>
</dbReference>
<dbReference type="PANTHER" id="PTHR32305">
    <property type="match status" value="1"/>
</dbReference>
<organism evidence="1 2">
    <name type="scientific">Citrobacter enshiensis</name>
    <dbReference type="NCBI Taxonomy" id="2971264"/>
    <lineage>
        <taxon>Bacteria</taxon>
        <taxon>Pseudomonadati</taxon>
        <taxon>Pseudomonadota</taxon>
        <taxon>Gammaproteobacteria</taxon>
        <taxon>Enterobacterales</taxon>
        <taxon>Enterobacteriaceae</taxon>
        <taxon>Citrobacter</taxon>
    </lineage>
</organism>
<dbReference type="InterPro" id="IPR050708">
    <property type="entry name" value="T6SS_VgrG/RHS"/>
</dbReference>
<dbReference type="PRINTS" id="PR00394">
    <property type="entry name" value="RHSPROTEIN"/>
</dbReference>
<feature type="non-terminal residue" evidence="1">
    <location>
        <position position="1"/>
    </location>
</feature>
<keyword evidence="2" id="KW-1185">Reference proteome</keyword>
<comment type="caution">
    <text evidence="1">The sequence shown here is derived from an EMBL/GenBank/DDBJ whole genome shotgun (WGS) entry which is preliminary data.</text>
</comment>
<dbReference type="PANTHER" id="PTHR32305:SF15">
    <property type="entry name" value="PROTEIN RHSA-RELATED"/>
    <property type="match status" value="1"/>
</dbReference>
<reference evidence="1 2" key="1">
    <citation type="submission" date="2023-07" db="EMBL/GenBank/DDBJ databases">
        <title>Citrobacter selenititolerans sp. nov., isolated from seleniferous soil.</title>
        <authorList>
            <person name="Zhang S."/>
            <person name="Li K."/>
            <person name="Peng J."/>
            <person name="Wang H."/>
            <person name="Sun J."/>
            <person name="Guo Y."/>
        </authorList>
    </citation>
    <scope>NUCLEOTIDE SEQUENCE [LARGE SCALE GENOMIC DNA]</scope>
    <source>
        <strain evidence="1 2">S2-9</strain>
    </source>
</reference>
<evidence type="ECO:0000313" key="2">
    <source>
        <dbReference type="Proteomes" id="UP001174867"/>
    </source>
</evidence>
<accession>A0ABT8Q0V1</accession>
<protein>
    <submittedName>
        <fullName evidence="1">RHS repeat-associated core domain-containing protein</fullName>
    </submittedName>
</protein>
<dbReference type="Gene3D" id="2.180.10.10">
    <property type="entry name" value="RHS repeat-associated core"/>
    <property type="match status" value="1"/>
</dbReference>
<gene>
    <name evidence="1" type="ORF">Q0A17_23330</name>
</gene>
<dbReference type="Proteomes" id="UP001174867">
    <property type="component" value="Unassembled WGS sequence"/>
</dbReference>